<evidence type="ECO:0000256" key="1">
    <source>
        <dbReference type="ARBA" id="ARBA00004651"/>
    </source>
</evidence>
<protein>
    <submittedName>
        <fullName evidence="9">MFS transporter</fullName>
    </submittedName>
</protein>
<dbReference type="InterPro" id="IPR011701">
    <property type="entry name" value="MFS"/>
</dbReference>
<organism evidence="9 10">
    <name type="scientific">Dactylosporangium fulvum</name>
    <dbReference type="NCBI Taxonomy" id="53359"/>
    <lineage>
        <taxon>Bacteria</taxon>
        <taxon>Bacillati</taxon>
        <taxon>Actinomycetota</taxon>
        <taxon>Actinomycetes</taxon>
        <taxon>Micromonosporales</taxon>
        <taxon>Micromonosporaceae</taxon>
        <taxon>Dactylosporangium</taxon>
    </lineage>
</organism>
<dbReference type="Pfam" id="PF07690">
    <property type="entry name" value="MFS_1"/>
    <property type="match status" value="1"/>
</dbReference>
<feature type="transmembrane region" description="Helical" evidence="7">
    <location>
        <begin position="300"/>
        <end position="323"/>
    </location>
</feature>
<dbReference type="RefSeq" id="WP_259860197.1">
    <property type="nucleotide sequence ID" value="NZ_BAAAST010000025.1"/>
</dbReference>
<dbReference type="InterPro" id="IPR036259">
    <property type="entry name" value="MFS_trans_sf"/>
</dbReference>
<gene>
    <name evidence="9" type="ORF">Dfulv_46525</name>
</gene>
<evidence type="ECO:0000259" key="8">
    <source>
        <dbReference type="PROSITE" id="PS50850"/>
    </source>
</evidence>
<dbReference type="InterPro" id="IPR020846">
    <property type="entry name" value="MFS_dom"/>
</dbReference>
<dbReference type="PANTHER" id="PTHR23517">
    <property type="entry name" value="RESISTANCE PROTEIN MDTM, PUTATIVE-RELATED-RELATED"/>
    <property type="match status" value="1"/>
</dbReference>
<dbReference type="PROSITE" id="PS50850">
    <property type="entry name" value="MFS"/>
    <property type="match status" value="1"/>
</dbReference>
<feature type="transmembrane region" description="Helical" evidence="7">
    <location>
        <begin position="99"/>
        <end position="121"/>
    </location>
</feature>
<keyword evidence="2" id="KW-0813">Transport</keyword>
<keyword evidence="3" id="KW-1003">Cell membrane</keyword>
<reference evidence="9" key="1">
    <citation type="submission" date="2021-04" db="EMBL/GenBank/DDBJ databases">
        <authorList>
            <person name="Hartkoorn R.C."/>
            <person name="Beaudoing E."/>
            <person name="Hot D."/>
        </authorList>
    </citation>
    <scope>NUCLEOTIDE SEQUENCE</scope>
    <source>
        <strain evidence="9">NRRL B-16292</strain>
    </source>
</reference>
<evidence type="ECO:0000256" key="3">
    <source>
        <dbReference type="ARBA" id="ARBA00022475"/>
    </source>
</evidence>
<evidence type="ECO:0000256" key="4">
    <source>
        <dbReference type="ARBA" id="ARBA00022692"/>
    </source>
</evidence>
<feature type="transmembrane region" description="Helical" evidence="7">
    <location>
        <begin position="133"/>
        <end position="158"/>
    </location>
</feature>
<feature type="transmembrane region" description="Helical" evidence="7">
    <location>
        <begin position="274"/>
        <end position="294"/>
    </location>
</feature>
<feature type="transmembrane region" description="Helical" evidence="7">
    <location>
        <begin position="244"/>
        <end position="262"/>
    </location>
</feature>
<feature type="transmembrane region" description="Helical" evidence="7">
    <location>
        <begin position="335"/>
        <end position="363"/>
    </location>
</feature>
<reference evidence="9" key="2">
    <citation type="submission" date="2022-09" db="EMBL/GenBank/DDBJ databases">
        <title>Biosynthetic gene clusters of Dactylosporangioum fulvum.</title>
        <authorList>
            <person name="Caradec T."/>
        </authorList>
    </citation>
    <scope>NUCLEOTIDE SEQUENCE</scope>
    <source>
        <strain evidence="9">NRRL B-16292</strain>
    </source>
</reference>
<dbReference type="PANTHER" id="PTHR23517:SF13">
    <property type="entry name" value="MAJOR FACILITATOR SUPERFAMILY MFS_1"/>
    <property type="match status" value="1"/>
</dbReference>
<accession>A0ABY5VZ07</accession>
<keyword evidence="10" id="KW-1185">Reference proteome</keyword>
<dbReference type="SUPFAM" id="SSF103473">
    <property type="entry name" value="MFS general substrate transporter"/>
    <property type="match status" value="1"/>
</dbReference>
<keyword evidence="6 7" id="KW-0472">Membrane</keyword>
<feature type="domain" description="Major facilitator superfamily (MFS) profile" evidence="8">
    <location>
        <begin position="8"/>
        <end position="389"/>
    </location>
</feature>
<feature type="transmembrane region" description="Helical" evidence="7">
    <location>
        <begin position="41"/>
        <end position="62"/>
    </location>
</feature>
<dbReference type="Gene3D" id="1.20.1250.20">
    <property type="entry name" value="MFS general substrate transporter like domains"/>
    <property type="match status" value="1"/>
</dbReference>
<evidence type="ECO:0000256" key="2">
    <source>
        <dbReference type="ARBA" id="ARBA00022448"/>
    </source>
</evidence>
<sequence length="417" mass="42419">MRLSRTATFWLLAVILVMFLFAASAPSPLYAVYQARWHFSTATLTVVYAVYVATLLAALVWAGSASDHLGRRPVLAVALVIESVAMLAFAMAGGTTTLFVARILQGLGTGIATGAIGAMLFDVQPPDRPGSGALAGSVAPAVGLAVGGLGSSLVTTFAPPHAPLVFWALAAFFIVVLGAVPAMPETVSQRTRWHPGIRPRVSVPPALTATFAKLAPCIVAFWALSGLYLSLGPSIVRTVLHEQSGLAGGLVIFTLSATGAAGSVATRSWSPRRAVISGSGTLVAGVVLTLIAVSRTDSTLFYLGTATVGVGFGPAFTGVFRLLTAEVGSEQRASVVGAIYVAAYLALGVPAVLAGIAVPWIGLATVFDIYASAVLVLAVTTVVAFVAGSTGRSWRAGTVAPGPCPCPGTVAVHHGTG</sequence>
<dbReference type="Proteomes" id="UP001059617">
    <property type="component" value="Chromosome"/>
</dbReference>
<keyword evidence="5 7" id="KW-1133">Transmembrane helix</keyword>
<keyword evidence="4 7" id="KW-0812">Transmembrane</keyword>
<proteinExistence type="predicted"/>
<feature type="transmembrane region" description="Helical" evidence="7">
    <location>
        <begin position="369"/>
        <end position="387"/>
    </location>
</feature>
<feature type="transmembrane region" description="Helical" evidence="7">
    <location>
        <begin position="164"/>
        <end position="182"/>
    </location>
</feature>
<dbReference type="InterPro" id="IPR050171">
    <property type="entry name" value="MFS_Transporters"/>
</dbReference>
<evidence type="ECO:0000256" key="6">
    <source>
        <dbReference type="ARBA" id="ARBA00023136"/>
    </source>
</evidence>
<dbReference type="EMBL" id="CP073720">
    <property type="protein sequence ID" value="UWP82425.1"/>
    <property type="molecule type" value="Genomic_DNA"/>
</dbReference>
<name>A0ABY5VZ07_9ACTN</name>
<comment type="subcellular location">
    <subcellularLocation>
        <location evidence="1">Cell membrane</location>
        <topology evidence="1">Multi-pass membrane protein</topology>
    </subcellularLocation>
</comment>
<evidence type="ECO:0000256" key="5">
    <source>
        <dbReference type="ARBA" id="ARBA00022989"/>
    </source>
</evidence>
<evidence type="ECO:0000313" key="9">
    <source>
        <dbReference type="EMBL" id="UWP82425.1"/>
    </source>
</evidence>
<feature type="transmembrane region" description="Helical" evidence="7">
    <location>
        <begin position="74"/>
        <end position="93"/>
    </location>
</feature>
<evidence type="ECO:0000256" key="7">
    <source>
        <dbReference type="SAM" id="Phobius"/>
    </source>
</evidence>
<evidence type="ECO:0000313" key="10">
    <source>
        <dbReference type="Proteomes" id="UP001059617"/>
    </source>
</evidence>